<dbReference type="OrthoDB" id="10546359at2759"/>
<proteinExistence type="predicted"/>
<dbReference type="HOGENOM" id="CLU_1235263_0_0_1"/>
<feature type="region of interest" description="Disordered" evidence="1">
    <location>
        <begin position="181"/>
        <end position="208"/>
    </location>
</feature>
<dbReference type="InParanoid" id="K1WYJ6"/>
<gene>
    <name evidence="2" type="ORF">MBM_07879</name>
</gene>
<name>K1WYJ6_MARBU</name>
<dbReference type="AlphaFoldDB" id="K1WYJ6"/>
<dbReference type="Proteomes" id="UP000006753">
    <property type="component" value="Unassembled WGS sequence"/>
</dbReference>
<evidence type="ECO:0000256" key="1">
    <source>
        <dbReference type="SAM" id="MobiDB-lite"/>
    </source>
</evidence>
<evidence type="ECO:0000313" key="2">
    <source>
        <dbReference type="EMBL" id="EKD13678.1"/>
    </source>
</evidence>
<keyword evidence="3" id="KW-1185">Reference proteome</keyword>
<sequence>MSVHTLCFEILGFVPPPVSSELVLWQQGCPSVCSVPPFKLRISNSEHCVGTPLTTLRNTRLRAGALLFQVQAINCHQRRMLEVQAKFQRAQLLSNVVAKIPTALQDRRLLAVQAQLQQALHIMSSGNMEFGYTIANGEWKEECNWTLTATEQDSGRSLEDRAHIVIDASQIFRFVSSRPRFSHGKRHAEPSESLRQNPKLGSDSTGFVSRNEQLAHRAIPRLNH</sequence>
<protein>
    <submittedName>
        <fullName evidence="2">Uncharacterized protein</fullName>
    </submittedName>
</protein>
<reference evidence="2 3" key="1">
    <citation type="journal article" date="2012" name="BMC Genomics">
        <title>Sequencing the genome of Marssonina brunnea reveals fungus-poplar co-evolution.</title>
        <authorList>
            <person name="Zhu S."/>
            <person name="Cao Y.-Z."/>
            <person name="Jiang C."/>
            <person name="Tan B.-Y."/>
            <person name="Wang Z."/>
            <person name="Feng S."/>
            <person name="Zhang L."/>
            <person name="Su X.-H."/>
            <person name="Brejova B."/>
            <person name="Vinar T."/>
            <person name="Xu M."/>
            <person name="Wang M.-X."/>
            <person name="Zhang S.-G."/>
            <person name="Huang M.-R."/>
            <person name="Wu R."/>
            <person name="Zhou Y."/>
        </authorList>
    </citation>
    <scope>NUCLEOTIDE SEQUENCE [LARGE SCALE GENOMIC DNA]</scope>
    <source>
        <strain evidence="2 3">MB_m1</strain>
    </source>
</reference>
<dbReference type="KEGG" id="mbe:MBM_07879"/>
<organism evidence="2 3">
    <name type="scientific">Marssonina brunnea f. sp. multigermtubi (strain MB_m1)</name>
    <name type="common">Marssonina leaf spot fungus</name>
    <dbReference type="NCBI Taxonomy" id="1072389"/>
    <lineage>
        <taxon>Eukaryota</taxon>
        <taxon>Fungi</taxon>
        <taxon>Dikarya</taxon>
        <taxon>Ascomycota</taxon>
        <taxon>Pezizomycotina</taxon>
        <taxon>Leotiomycetes</taxon>
        <taxon>Helotiales</taxon>
        <taxon>Drepanopezizaceae</taxon>
        <taxon>Drepanopeziza</taxon>
    </lineage>
</organism>
<dbReference type="EMBL" id="JH921448">
    <property type="protein sequence ID" value="EKD13678.1"/>
    <property type="molecule type" value="Genomic_DNA"/>
</dbReference>
<evidence type="ECO:0000313" key="3">
    <source>
        <dbReference type="Proteomes" id="UP000006753"/>
    </source>
</evidence>
<accession>K1WYJ6</accession>